<feature type="transmembrane region" description="Helical" evidence="1">
    <location>
        <begin position="39"/>
        <end position="58"/>
    </location>
</feature>
<dbReference type="Proteomes" id="UP001597545">
    <property type="component" value="Unassembled WGS sequence"/>
</dbReference>
<gene>
    <name evidence="2" type="ORF">ACFSR5_03110</name>
</gene>
<accession>A0ABW5KCU2</accession>
<comment type="caution">
    <text evidence="2">The sequence shown here is derived from an EMBL/GenBank/DDBJ whole genome shotgun (WGS) entry which is preliminary data.</text>
</comment>
<keyword evidence="1" id="KW-1133">Transmembrane helix</keyword>
<evidence type="ECO:0000256" key="1">
    <source>
        <dbReference type="SAM" id="Phobius"/>
    </source>
</evidence>
<keyword evidence="3" id="KW-1185">Reference proteome</keyword>
<evidence type="ECO:0000313" key="2">
    <source>
        <dbReference type="EMBL" id="MFD2546631.1"/>
    </source>
</evidence>
<dbReference type="EMBL" id="JBHULR010000002">
    <property type="protein sequence ID" value="MFD2546631.1"/>
    <property type="molecule type" value="Genomic_DNA"/>
</dbReference>
<reference evidence="3" key="1">
    <citation type="journal article" date="2019" name="Int. J. Syst. Evol. Microbiol.">
        <title>The Global Catalogue of Microorganisms (GCM) 10K type strain sequencing project: providing services to taxonomists for standard genome sequencing and annotation.</title>
        <authorList>
            <consortium name="The Broad Institute Genomics Platform"/>
            <consortium name="The Broad Institute Genome Sequencing Center for Infectious Disease"/>
            <person name="Wu L."/>
            <person name="Ma J."/>
        </authorList>
    </citation>
    <scope>NUCLEOTIDE SEQUENCE [LARGE SCALE GENOMIC DNA]</scope>
    <source>
        <strain evidence="3">KCTC 42662</strain>
    </source>
</reference>
<organism evidence="2 3">
    <name type="scientific">Sphingobacterium suaedae</name>
    <dbReference type="NCBI Taxonomy" id="1686402"/>
    <lineage>
        <taxon>Bacteria</taxon>
        <taxon>Pseudomonadati</taxon>
        <taxon>Bacteroidota</taxon>
        <taxon>Sphingobacteriia</taxon>
        <taxon>Sphingobacteriales</taxon>
        <taxon>Sphingobacteriaceae</taxon>
        <taxon>Sphingobacterium</taxon>
    </lineage>
</organism>
<sequence>MVLKNVLLINAISSGLTGLLIALSPKVVASILKVNNTATIIGTGAFLVVFSLFVLVTAFKHPRDKAWTKLIIGIDITWVIVSIIVTALLFSTISMIGSVVILAVAAWVGVMAYLQTKALNKL</sequence>
<keyword evidence="1" id="KW-0812">Transmembrane</keyword>
<feature type="transmembrane region" description="Helical" evidence="1">
    <location>
        <begin position="96"/>
        <end position="114"/>
    </location>
</feature>
<proteinExistence type="predicted"/>
<protein>
    <submittedName>
        <fullName evidence="2">Uncharacterized protein</fullName>
    </submittedName>
</protein>
<keyword evidence="1" id="KW-0472">Membrane</keyword>
<name>A0ABW5KCU2_9SPHI</name>
<evidence type="ECO:0000313" key="3">
    <source>
        <dbReference type="Proteomes" id="UP001597545"/>
    </source>
</evidence>
<dbReference type="RefSeq" id="WP_380900609.1">
    <property type="nucleotide sequence ID" value="NZ_JBHUEG010000003.1"/>
</dbReference>
<feature type="transmembrane region" description="Helical" evidence="1">
    <location>
        <begin position="70"/>
        <end position="90"/>
    </location>
</feature>